<protein>
    <recommendedName>
        <fullName evidence="7">Lipoprotein</fullName>
    </recommendedName>
</protein>
<proteinExistence type="predicted"/>
<keyword evidence="2" id="KW-0732">Signal</keyword>
<feature type="chain" id="PRO_5040107467" description="Lipoprotein" evidence="2">
    <location>
        <begin position="23"/>
        <end position="214"/>
    </location>
</feature>
<dbReference type="PROSITE" id="PS51257">
    <property type="entry name" value="PROKAR_LIPOPROTEIN"/>
    <property type="match status" value="1"/>
</dbReference>
<dbReference type="OrthoDB" id="1907746at2"/>
<dbReference type="EMBL" id="CP099799">
    <property type="protein sequence ID" value="USS01449.1"/>
    <property type="molecule type" value="Genomic_DNA"/>
</dbReference>
<evidence type="ECO:0000256" key="2">
    <source>
        <dbReference type="SAM" id="SignalP"/>
    </source>
</evidence>
<evidence type="ECO:0000256" key="1">
    <source>
        <dbReference type="SAM" id="MobiDB-lite"/>
    </source>
</evidence>
<reference evidence="3 5" key="1">
    <citation type="submission" date="2017-09" db="EMBL/GenBank/DDBJ databases">
        <authorList>
            <person name="Thomas P."/>
            <person name="Seyboldt C."/>
        </authorList>
    </citation>
    <scope>NUCLEOTIDE SEQUENCE [LARGE SCALE GENOMIC DNA]</scope>
    <source>
        <strain evidence="3 5">DSM 7534</strain>
    </source>
</reference>
<gene>
    <name evidence="3" type="ORF">CP523_10810</name>
    <name evidence="4" type="ORF">NH397_03155</name>
</gene>
<keyword evidence="6" id="KW-1185">Reference proteome</keyword>
<dbReference type="Proteomes" id="UP001055437">
    <property type="component" value="Chromosome"/>
</dbReference>
<evidence type="ECO:0000313" key="5">
    <source>
        <dbReference type="Proteomes" id="UP000280586"/>
    </source>
</evidence>
<dbReference type="RefSeq" id="WP_066677601.1">
    <property type="nucleotide sequence ID" value="NZ_CABMIZ010000029.1"/>
</dbReference>
<feature type="signal peptide" evidence="2">
    <location>
        <begin position="1"/>
        <end position="22"/>
    </location>
</feature>
<reference evidence="4" key="2">
    <citation type="submission" date="2022-06" db="EMBL/GenBank/DDBJ databases">
        <authorList>
            <person name="Holder M.E."/>
            <person name="Ajami N.J."/>
            <person name="Petrosino J.F."/>
        </authorList>
    </citation>
    <scope>NUCLEOTIDE SEQUENCE</scope>
    <source>
        <strain evidence="4">RMA 8861</strain>
    </source>
</reference>
<evidence type="ECO:0000313" key="6">
    <source>
        <dbReference type="Proteomes" id="UP001055437"/>
    </source>
</evidence>
<sequence>MIRKTLSIILSSFMLITLVSCNSPKSNNEANSNNPSTEEKIPEKPKEEENTPEPIVSFDAFGKTYTSSKDIKTIEKSTDIYNIEYPYVAGEFKEIDFAKDLLTEYVNENPEVYTHLVSFDSSNKNGITPITEVDKTNLQADLESLRNQMHMSEGEAMALSLDTVTFEGPSNKTNTGITLKIRVAISKVGAYAVPFNSYTVTLFEQDGKLVAHLF</sequence>
<feature type="compositionally biased region" description="Basic and acidic residues" evidence="1">
    <location>
        <begin position="37"/>
        <end position="49"/>
    </location>
</feature>
<name>A0A9N7JM52_CLOSE</name>
<dbReference type="Proteomes" id="UP000280586">
    <property type="component" value="Chromosome"/>
</dbReference>
<feature type="region of interest" description="Disordered" evidence="1">
    <location>
        <begin position="24"/>
        <end position="54"/>
    </location>
</feature>
<evidence type="ECO:0008006" key="7">
    <source>
        <dbReference type="Google" id="ProtNLM"/>
    </source>
</evidence>
<dbReference type="GeneID" id="303561173"/>
<organism evidence="3 5">
    <name type="scientific">Clostridium septicum</name>
    <dbReference type="NCBI Taxonomy" id="1504"/>
    <lineage>
        <taxon>Bacteria</taxon>
        <taxon>Bacillati</taxon>
        <taxon>Bacillota</taxon>
        <taxon>Clostridia</taxon>
        <taxon>Eubacteriales</taxon>
        <taxon>Clostridiaceae</taxon>
        <taxon>Clostridium</taxon>
    </lineage>
</organism>
<dbReference type="EMBL" id="CP023671">
    <property type="protein sequence ID" value="AYE34855.1"/>
    <property type="molecule type" value="Genomic_DNA"/>
</dbReference>
<evidence type="ECO:0000313" key="4">
    <source>
        <dbReference type="EMBL" id="USS01449.1"/>
    </source>
</evidence>
<dbReference type="KEGG" id="csep:CP523_10810"/>
<dbReference type="AlphaFoldDB" id="A0A9N7JM52"/>
<feature type="compositionally biased region" description="Polar residues" evidence="1">
    <location>
        <begin position="24"/>
        <end position="36"/>
    </location>
</feature>
<accession>A0A9N7JM52</accession>
<evidence type="ECO:0000313" key="3">
    <source>
        <dbReference type="EMBL" id="AYE34855.1"/>
    </source>
</evidence>